<proteinExistence type="predicted"/>
<evidence type="ECO:0000259" key="2">
    <source>
        <dbReference type="Pfam" id="PF08387"/>
    </source>
</evidence>
<dbReference type="InterPro" id="IPR053772">
    <property type="entry name" value="At1g61320/At1g61330-like"/>
</dbReference>
<organism evidence="3 4">
    <name type="scientific">Ilex paraguariensis</name>
    <name type="common">yerba mate</name>
    <dbReference type="NCBI Taxonomy" id="185542"/>
    <lineage>
        <taxon>Eukaryota</taxon>
        <taxon>Viridiplantae</taxon>
        <taxon>Streptophyta</taxon>
        <taxon>Embryophyta</taxon>
        <taxon>Tracheophyta</taxon>
        <taxon>Spermatophyta</taxon>
        <taxon>Magnoliopsida</taxon>
        <taxon>eudicotyledons</taxon>
        <taxon>Gunneridae</taxon>
        <taxon>Pentapetalae</taxon>
        <taxon>asterids</taxon>
        <taxon>campanulids</taxon>
        <taxon>Aquifoliales</taxon>
        <taxon>Aquifoliaceae</taxon>
        <taxon>Ilex</taxon>
    </lineage>
</organism>
<evidence type="ECO:0000313" key="3">
    <source>
        <dbReference type="EMBL" id="CAK9183101.1"/>
    </source>
</evidence>
<evidence type="ECO:0008006" key="5">
    <source>
        <dbReference type="Google" id="ProtNLM"/>
    </source>
</evidence>
<feature type="domain" description="FBD" evidence="2">
    <location>
        <begin position="218"/>
        <end position="255"/>
    </location>
</feature>
<dbReference type="InterPro" id="IPR036047">
    <property type="entry name" value="F-box-like_dom_sf"/>
</dbReference>
<evidence type="ECO:0000313" key="4">
    <source>
        <dbReference type="Proteomes" id="UP001642360"/>
    </source>
</evidence>
<sequence>VKCQNPKAYFEWVSPGKSYDLGQRRILFHSSSQRRPGQGTIFFRYSSRRDDHNLEDRISLLPDEILILVVLLLSLNEAAITSVLSRRWRCVWAFTTRLHFDALETFFSAKLIKRERRKYVNWVNHIVISINFKSDIDKWLKFELARRVNRLVLDFSLDPHSTGNCRLSYTFPADCDDYCLLGYTSFIKASPILAKFVLQVEWTSTSSIDKRKVRKAERCSHQHLEEVELAGYYGRITDLELVMYFFENAVAFKKIIVDPRDPYSLGLPKKIKEIKKENAARVRAKQQLKGRVPAGVRGMGNEGTLQMKIGM</sequence>
<comment type="caution">
    <text evidence="3">The sequence shown here is derived from an EMBL/GenBank/DDBJ whole genome shotgun (WGS) entry which is preliminary data.</text>
</comment>
<dbReference type="InterPro" id="IPR001810">
    <property type="entry name" value="F-box_dom"/>
</dbReference>
<keyword evidence="4" id="KW-1185">Reference proteome</keyword>
<reference evidence="3 4" key="1">
    <citation type="submission" date="2024-02" db="EMBL/GenBank/DDBJ databases">
        <authorList>
            <person name="Vignale AGUSTIN F."/>
            <person name="Sosa J E."/>
            <person name="Modenutti C."/>
        </authorList>
    </citation>
    <scope>NUCLEOTIDE SEQUENCE [LARGE SCALE GENOMIC DNA]</scope>
</reference>
<dbReference type="EMBL" id="CAUOFW020008506">
    <property type="protein sequence ID" value="CAK9183101.1"/>
    <property type="molecule type" value="Genomic_DNA"/>
</dbReference>
<gene>
    <name evidence="3" type="ORF">ILEXP_LOCUS53339</name>
</gene>
<dbReference type="PANTHER" id="PTHR34145">
    <property type="entry name" value="OS02G0105600 PROTEIN"/>
    <property type="match status" value="1"/>
</dbReference>
<feature type="domain" description="F-box" evidence="1">
    <location>
        <begin position="58"/>
        <end position="92"/>
    </location>
</feature>
<accession>A0ABC8UPX0</accession>
<evidence type="ECO:0000259" key="1">
    <source>
        <dbReference type="Pfam" id="PF00646"/>
    </source>
</evidence>
<name>A0ABC8UPX0_9AQUA</name>
<dbReference type="Pfam" id="PF08387">
    <property type="entry name" value="FBD"/>
    <property type="match status" value="1"/>
</dbReference>
<dbReference type="AlphaFoldDB" id="A0ABC8UPX0"/>
<dbReference type="PANTHER" id="PTHR34145:SF68">
    <property type="entry name" value="FBD DOMAIN-CONTAINING PROTEIN"/>
    <property type="match status" value="1"/>
</dbReference>
<feature type="non-terminal residue" evidence="3">
    <location>
        <position position="1"/>
    </location>
</feature>
<dbReference type="InterPro" id="IPR006566">
    <property type="entry name" value="FBD"/>
</dbReference>
<dbReference type="Pfam" id="PF00646">
    <property type="entry name" value="F-box"/>
    <property type="match status" value="1"/>
</dbReference>
<protein>
    <recommendedName>
        <fullName evidence="5">F-box domain-containing protein</fullName>
    </recommendedName>
</protein>
<dbReference type="SUPFAM" id="SSF81383">
    <property type="entry name" value="F-box domain"/>
    <property type="match status" value="1"/>
</dbReference>
<dbReference type="Proteomes" id="UP001642360">
    <property type="component" value="Unassembled WGS sequence"/>
</dbReference>